<reference evidence="1 2" key="1">
    <citation type="submission" date="2014-04" db="EMBL/GenBank/DDBJ databases">
        <authorList>
            <person name="Sears C."/>
            <person name="Carroll K."/>
            <person name="Sack B.R."/>
            <person name="Qadri F."/>
            <person name="Myers L.L."/>
            <person name="Chung G.-T."/>
            <person name="Escheverria P."/>
            <person name="Fraser C.M."/>
            <person name="Sadzewicz L."/>
            <person name="Shefchek K.A."/>
            <person name="Tallon L."/>
            <person name="Das S.P."/>
            <person name="Daugherty S."/>
            <person name="Mongodin E.F."/>
        </authorList>
    </citation>
    <scope>NUCLEOTIDE SEQUENCE [LARGE SCALE GENOMIC DNA]</scope>
    <source>
        <strain evidence="2">3775 SL(B) 10 (iv)</strain>
    </source>
</reference>
<sequence length="147" mass="17177">MQIDINSRKQLNKPENYAAFYSLLNRLPTSDRDALKESIVSQYTEGRTTSLRDMTLKEYSAAVSAMQKLVPPTYQEQLRKILRQKRSAVLHQMQLLGIDTADWDRVNAFCRDSRIAGKEFRELDCEALDTLQVKLRAIRRKRENKQQ</sequence>
<dbReference type="Proteomes" id="UP000028134">
    <property type="component" value="Unassembled WGS sequence"/>
</dbReference>
<protein>
    <submittedName>
        <fullName evidence="1">Uncharacterized protein</fullName>
    </submittedName>
</protein>
<comment type="caution">
    <text evidence="1">The sequence shown here is derived from an EMBL/GenBank/DDBJ whole genome shotgun (WGS) entry which is preliminary data.</text>
</comment>
<dbReference type="AlphaFoldDB" id="A0A078R6N7"/>
<evidence type="ECO:0000313" key="2">
    <source>
        <dbReference type="Proteomes" id="UP000028134"/>
    </source>
</evidence>
<organism evidence="1 2">
    <name type="scientific">Phocaeicola vulgatus str. 3775 SL</name>
    <name type="common">B</name>
    <name type="synonym">iv</name>
    <dbReference type="NCBI Taxonomy" id="1339350"/>
    <lineage>
        <taxon>Bacteria</taxon>
        <taxon>Pseudomonadati</taxon>
        <taxon>Bacteroidota</taxon>
        <taxon>Bacteroidia</taxon>
        <taxon>Bacteroidales</taxon>
        <taxon>Bacteroidaceae</taxon>
        <taxon>Phocaeicola</taxon>
    </lineage>
</organism>
<accession>A0A078R6N7</accession>
<dbReference type="PATRIC" id="fig|1339350.3.peg.2119"/>
<proteinExistence type="predicted"/>
<name>A0A078R6N7_PHOVU</name>
<evidence type="ECO:0000313" key="1">
    <source>
        <dbReference type="EMBL" id="KDS31015.1"/>
    </source>
</evidence>
<gene>
    <name evidence="1" type="ORF">M097_2212</name>
</gene>
<dbReference type="RefSeq" id="WP_004327412.1">
    <property type="nucleotide sequence ID" value="NZ_JNHI01000010.1"/>
</dbReference>
<dbReference type="EMBL" id="JNHI01000010">
    <property type="protein sequence ID" value="KDS31015.1"/>
    <property type="molecule type" value="Genomic_DNA"/>
</dbReference>